<accession>A0ABP8CNG8</accession>
<feature type="transmembrane region" description="Helical" evidence="2">
    <location>
        <begin position="189"/>
        <end position="207"/>
    </location>
</feature>
<feature type="transmembrane region" description="Helical" evidence="2">
    <location>
        <begin position="66"/>
        <end position="90"/>
    </location>
</feature>
<feature type="compositionally biased region" description="Pro residues" evidence="1">
    <location>
        <begin position="277"/>
        <end position="286"/>
    </location>
</feature>
<feature type="transmembrane region" description="Helical" evidence="2">
    <location>
        <begin position="111"/>
        <end position="134"/>
    </location>
</feature>
<dbReference type="RefSeq" id="WP_344906547.1">
    <property type="nucleotide sequence ID" value="NZ_BAABAS010000028.1"/>
</dbReference>
<keyword evidence="2" id="KW-0812">Transmembrane</keyword>
<evidence type="ECO:0000313" key="3">
    <source>
        <dbReference type="EMBL" id="GAA4241525.1"/>
    </source>
</evidence>
<comment type="caution">
    <text evidence="3">The sequence shown here is derived from an EMBL/GenBank/DDBJ whole genome shotgun (WGS) entry which is preliminary data.</text>
</comment>
<sequence>MIWLTLRQFRVQAAVLLGGLVALGAFLVLTRQGLVDDYGNGLAECGSVDNCGKFTRNFFDDHQTSFGAMIAVVVFVPGIIGVFWGAPLITREIEHNTHRLVWNQSITRTRWLAVKLGVIGLVAAVTAGLSALVVDWWSDPIDKAAIKDAPRLAPLVFDARGIVPISYAAFAFALGVTVGVVVRRTLPTMAITLAVFVAVQIVTPMFIRSHLIPPKTATVAITEQNHGEMMMNGDRETMKLALKVDVEPGAWTLTNETVDRSGKKVGEITIPATSPCRPHPPEPGGPGSPMVEPEGPSKACFDYLAAQGFRQKVVYHPANRFWPLQWAETGLFAIVTLGLTGFCFYWTRRRLT</sequence>
<keyword evidence="4" id="KW-1185">Reference proteome</keyword>
<feature type="transmembrane region" description="Helical" evidence="2">
    <location>
        <begin position="329"/>
        <end position="347"/>
    </location>
</feature>
<evidence type="ECO:0000256" key="2">
    <source>
        <dbReference type="SAM" id="Phobius"/>
    </source>
</evidence>
<feature type="transmembrane region" description="Helical" evidence="2">
    <location>
        <begin position="12"/>
        <end position="30"/>
    </location>
</feature>
<proteinExistence type="predicted"/>
<evidence type="ECO:0000256" key="1">
    <source>
        <dbReference type="SAM" id="MobiDB-lite"/>
    </source>
</evidence>
<keyword evidence="2" id="KW-0472">Membrane</keyword>
<reference evidence="4" key="1">
    <citation type="journal article" date="2019" name="Int. J. Syst. Evol. Microbiol.">
        <title>The Global Catalogue of Microorganisms (GCM) 10K type strain sequencing project: providing services to taxonomists for standard genome sequencing and annotation.</title>
        <authorList>
            <consortium name="The Broad Institute Genomics Platform"/>
            <consortium name="The Broad Institute Genome Sequencing Center for Infectious Disease"/>
            <person name="Wu L."/>
            <person name="Ma J."/>
        </authorList>
    </citation>
    <scope>NUCLEOTIDE SEQUENCE [LARGE SCALE GENOMIC DNA]</scope>
    <source>
        <strain evidence="4">JCM 17440</strain>
    </source>
</reference>
<protein>
    <submittedName>
        <fullName evidence="3">Transporter</fullName>
    </submittedName>
</protein>
<dbReference type="EMBL" id="BAABAS010000028">
    <property type="protein sequence ID" value="GAA4241525.1"/>
    <property type="molecule type" value="Genomic_DNA"/>
</dbReference>
<organism evidence="3 4">
    <name type="scientific">Actinomadura meridiana</name>
    <dbReference type="NCBI Taxonomy" id="559626"/>
    <lineage>
        <taxon>Bacteria</taxon>
        <taxon>Bacillati</taxon>
        <taxon>Actinomycetota</taxon>
        <taxon>Actinomycetes</taxon>
        <taxon>Streptosporangiales</taxon>
        <taxon>Thermomonosporaceae</taxon>
        <taxon>Actinomadura</taxon>
    </lineage>
</organism>
<gene>
    <name evidence="3" type="ORF">GCM10022254_70690</name>
</gene>
<keyword evidence="2" id="KW-1133">Transmembrane helix</keyword>
<name>A0ABP8CNG8_9ACTN</name>
<feature type="region of interest" description="Disordered" evidence="1">
    <location>
        <begin position="271"/>
        <end position="292"/>
    </location>
</feature>
<dbReference type="Proteomes" id="UP001501710">
    <property type="component" value="Unassembled WGS sequence"/>
</dbReference>
<feature type="transmembrane region" description="Helical" evidence="2">
    <location>
        <begin position="161"/>
        <end position="182"/>
    </location>
</feature>
<evidence type="ECO:0000313" key="4">
    <source>
        <dbReference type="Proteomes" id="UP001501710"/>
    </source>
</evidence>